<feature type="non-terminal residue" evidence="1">
    <location>
        <position position="1"/>
    </location>
</feature>
<gene>
    <name evidence="1" type="ORF">K488DRAFT_57412</name>
</gene>
<name>A0ACB8QCG8_9AGAM</name>
<comment type="caution">
    <text evidence="1">The sequence shown here is derived from an EMBL/GenBank/DDBJ whole genome shotgun (WGS) entry which is preliminary data.</text>
</comment>
<dbReference type="EMBL" id="MU273708">
    <property type="protein sequence ID" value="KAI0028971.1"/>
    <property type="molecule type" value="Genomic_DNA"/>
</dbReference>
<organism evidence="1 2">
    <name type="scientific">Vararia minispora EC-137</name>
    <dbReference type="NCBI Taxonomy" id="1314806"/>
    <lineage>
        <taxon>Eukaryota</taxon>
        <taxon>Fungi</taxon>
        <taxon>Dikarya</taxon>
        <taxon>Basidiomycota</taxon>
        <taxon>Agaricomycotina</taxon>
        <taxon>Agaricomycetes</taxon>
        <taxon>Russulales</taxon>
        <taxon>Lachnocladiaceae</taxon>
        <taxon>Vararia</taxon>
    </lineage>
</organism>
<accession>A0ACB8QCG8</accession>
<keyword evidence="2" id="KW-1185">Reference proteome</keyword>
<reference evidence="1" key="2">
    <citation type="journal article" date="2022" name="New Phytol.">
        <title>Evolutionary transition to the ectomycorrhizal habit in the genomes of a hyperdiverse lineage of mushroom-forming fungi.</title>
        <authorList>
            <person name="Looney B."/>
            <person name="Miyauchi S."/>
            <person name="Morin E."/>
            <person name="Drula E."/>
            <person name="Courty P.E."/>
            <person name="Kohler A."/>
            <person name="Kuo A."/>
            <person name="LaButti K."/>
            <person name="Pangilinan J."/>
            <person name="Lipzen A."/>
            <person name="Riley R."/>
            <person name="Andreopoulos W."/>
            <person name="He G."/>
            <person name="Johnson J."/>
            <person name="Nolan M."/>
            <person name="Tritt A."/>
            <person name="Barry K.W."/>
            <person name="Grigoriev I.V."/>
            <person name="Nagy L.G."/>
            <person name="Hibbett D."/>
            <person name="Henrissat B."/>
            <person name="Matheny P.B."/>
            <person name="Labbe J."/>
            <person name="Martin F.M."/>
        </authorList>
    </citation>
    <scope>NUCLEOTIDE SEQUENCE</scope>
    <source>
        <strain evidence="1">EC-137</strain>
    </source>
</reference>
<proteinExistence type="predicted"/>
<protein>
    <submittedName>
        <fullName evidence="1">ER lumen protein retaining receptor</fullName>
    </submittedName>
</protein>
<dbReference type="Proteomes" id="UP000814128">
    <property type="component" value="Unassembled WGS sequence"/>
</dbReference>
<reference evidence="1" key="1">
    <citation type="submission" date="2021-02" db="EMBL/GenBank/DDBJ databases">
        <authorList>
            <consortium name="DOE Joint Genome Institute"/>
            <person name="Ahrendt S."/>
            <person name="Looney B.P."/>
            <person name="Miyauchi S."/>
            <person name="Morin E."/>
            <person name="Drula E."/>
            <person name="Courty P.E."/>
            <person name="Chicoki N."/>
            <person name="Fauchery L."/>
            <person name="Kohler A."/>
            <person name="Kuo A."/>
            <person name="Labutti K."/>
            <person name="Pangilinan J."/>
            <person name="Lipzen A."/>
            <person name="Riley R."/>
            <person name="Andreopoulos W."/>
            <person name="He G."/>
            <person name="Johnson J."/>
            <person name="Barry K.W."/>
            <person name="Grigoriev I.V."/>
            <person name="Nagy L."/>
            <person name="Hibbett D."/>
            <person name="Henrissat B."/>
            <person name="Matheny P.B."/>
            <person name="Labbe J."/>
            <person name="Martin F."/>
        </authorList>
    </citation>
    <scope>NUCLEOTIDE SEQUENCE</scope>
    <source>
        <strain evidence="1">EC-137</strain>
    </source>
</reference>
<keyword evidence="1" id="KW-0675">Receptor</keyword>
<sequence>VDDLAHLFSILSIIYDIHSSESCRGILFNTQLLYALVFCSHYPNIVFVATGYWISLYNFLMKAFFLISSIYAVVLMCITSRQTNEQVFSETLHSKYFITPCVLLATLFNYGWTISEILWSFSIWLEAITIIPLLSVIHWTGEASMAVKHSLQALTVYHMFHLSEWECFYLFRYQQVSHIDPISILGDIVQAVILLVFGWVYSSQIFLEQYVSPPFLFAVTNRNDQDTDTWPV</sequence>
<evidence type="ECO:0000313" key="2">
    <source>
        <dbReference type="Proteomes" id="UP000814128"/>
    </source>
</evidence>
<evidence type="ECO:0000313" key="1">
    <source>
        <dbReference type="EMBL" id="KAI0028971.1"/>
    </source>
</evidence>